<sequence length="87" mass="9708">MNCYQKPISSLKVADTKEETPGFLGASSSYVPTVASWSNIPLWVFNIKHVTANKAEIPHTLFGFIGHSTLFEGKSHILYRFVGFIFS</sequence>
<dbReference type="AlphaFoldDB" id="A0A8J6EV65"/>
<evidence type="ECO:0000313" key="2">
    <source>
        <dbReference type="Proteomes" id="UP000770717"/>
    </source>
</evidence>
<name>A0A8J6EV65_ELECQ</name>
<dbReference type="Proteomes" id="UP000770717">
    <property type="component" value="Unassembled WGS sequence"/>
</dbReference>
<protein>
    <submittedName>
        <fullName evidence="1">Uncharacterized protein</fullName>
    </submittedName>
</protein>
<keyword evidence="2" id="KW-1185">Reference proteome</keyword>
<evidence type="ECO:0000313" key="1">
    <source>
        <dbReference type="EMBL" id="KAG9476277.1"/>
    </source>
</evidence>
<accession>A0A8J6EV65</accession>
<comment type="caution">
    <text evidence="1">The sequence shown here is derived from an EMBL/GenBank/DDBJ whole genome shotgun (WGS) entry which is preliminary data.</text>
</comment>
<gene>
    <name evidence="1" type="ORF">GDO78_003048</name>
</gene>
<dbReference type="EMBL" id="WNTK01000011">
    <property type="protein sequence ID" value="KAG9476277.1"/>
    <property type="molecule type" value="Genomic_DNA"/>
</dbReference>
<reference evidence="1" key="1">
    <citation type="thesis" date="2020" institute="ProQuest LLC" country="789 East Eisenhower Parkway, Ann Arbor, MI, USA">
        <title>Comparative Genomics and Chromosome Evolution.</title>
        <authorList>
            <person name="Mudd A.B."/>
        </authorList>
    </citation>
    <scope>NUCLEOTIDE SEQUENCE</scope>
    <source>
        <strain evidence="1">HN-11 Male</strain>
        <tissue evidence="1">Kidney and liver</tissue>
    </source>
</reference>
<organism evidence="1 2">
    <name type="scientific">Eleutherodactylus coqui</name>
    <name type="common">Puerto Rican coqui</name>
    <dbReference type="NCBI Taxonomy" id="57060"/>
    <lineage>
        <taxon>Eukaryota</taxon>
        <taxon>Metazoa</taxon>
        <taxon>Chordata</taxon>
        <taxon>Craniata</taxon>
        <taxon>Vertebrata</taxon>
        <taxon>Euteleostomi</taxon>
        <taxon>Amphibia</taxon>
        <taxon>Batrachia</taxon>
        <taxon>Anura</taxon>
        <taxon>Neobatrachia</taxon>
        <taxon>Hyloidea</taxon>
        <taxon>Eleutherodactylidae</taxon>
        <taxon>Eleutherodactylinae</taxon>
        <taxon>Eleutherodactylus</taxon>
        <taxon>Eleutherodactylus</taxon>
    </lineage>
</organism>
<proteinExistence type="predicted"/>